<feature type="region of interest" description="Disordered" evidence="1">
    <location>
        <begin position="159"/>
        <end position="248"/>
    </location>
</feature>
<accession>A0ABZ1HDU8</accession>
<protein>
    <submittedName>
        <fullName evidence="3">DUF4157 domain-containing protein</fullName>
    </submittedName>
</protein>
<evidence type="ECO:0000313" key="4">
    <source>
        <dbReference type="Proteomes" id="UP001340816"/>
    </source>
</evidence>
<name>A0ABZ1HDU8_STRPH</name>
<feature type="region of interest" description="Disordered" evidence="1">
    <location>
        <begin position="1"/>
        <end position="28"/>
    </location>
</feature>
<sequence length="432" mass="45634">MRARHEPDRDRAKGRQAQQVRPAESADAVQRAALAGRGPLTAGQALALQRAAGNAATAGIIERDGHQHDAGCGHAPPVQRSAVHEVLNSPGRPFTGPLASEVESMYDGMDLSHLRVHTDTVAQRSAADIGARAYTSGNHMVLGADSTTEDVVHEVWHTFQQSKGPVSGKDNGEGVKISEVHSPEEQEAAAVARDLVSRPVRTDPEAGAVTPGVQRSPAVGGQPTLRETSVQRAPSSTHSATSQQSAQPTYTFADTMAPNPSLYTDFANYWIGTANPPDGYFRIEQHCAYMSVHWLLNGHGSGGLRFQDFDEPTRLHAAATVRQWASEGGANAQVQYAGSRLGGHSVTGANLTSDATSGTLPVGTLIWFGNSVHAEAAVVTGKGRFLMYDPNKGTAVARDAKGFAAYIASKDTFVVRLGPGAEPDSCKCCTVM</sequence>
<evidence type="ECO:0000256" key="1">
    <source>
        <dbReference type="SAM" id="MobiDB-lite"/>
    </source>
</evidence>
<feature type="compositionally biased region" description="Basic and acidic residues" evidence="1">
    <location>
        <begin position="170"/>
        <end position="184"/>
    </location>
</feature>
<reference evidence="3 4" key="1">
    <citation type="submission" date="2022-10" db="EMBL/GenBank/DDBJ databases">
        <title>The complete genomes of actinobacterial strains from the NBC collection.</title>
        <authorList>
            <person name="Joergensen T.S."/>
            <person name="Alvarez Arevalo M."/>
            <person name="Sterndorff E.B."/>
            <person name="Faurdal D."/>
            <person name="Vuksanovic O."/>
            <person name="Mourched A.-S."/>
            <person name="Charusanti P."/>
            <person name="Shaw S."/>
            <person name="Blin K."/>
            <person name="Weber T."/>
        </authorList>
    </citation>
    <scope>NUCLEOTIDE SEQUENCE [LARGE SCALE GENOMIC DNA]</scope>
    <source>
        <strain evidence="3 4">NBC 01752</strain>
    </source>
</reference>
<dbReference type="EMBL" id="CP109135">
    <property type="protein sequence ID" value="WSD16777.1"/>
    <property type="molecule type" value="Genomic_DNA"/>
</dbReference>
<organism evidence="3 4">
    <name type="scientific">Streptomyces phaeochromogenes</name>
    <dbReference type="NCBI Taxonomy" id="1923"/>
    <lineage>
        <taxon>Bacteria</taxon>
        <taxon>Bacillati</taxon>
        <taxon>Actinomycetota</taxon>
        <taxon>Actinomycetes</taxon>
        <taxon>Kitasatosporales</taxon>
        <taxon>Streptomycetaceae</taxon>
        <taxon>Streptomyces</taxon>
        <taxon>Streptomyces phaeochromogenes group</taxon>
    </lineage>
</organism>
<proteinExistence type="predicted"/>
<dbReference type="Pfam" id="PF13699">
    <property type="entry name" value="eCIS_core"/>
    <property type="match status" value="1"/>
</dbReference>
<evidence type="ECO:0000313" key="3">
    <source>
        <dbReference type="EMBL" id="WSD16777.1"/>
    </source>
</evidence>
<gene>
    <name evidence="3" type="ORF">OHB35_27965</name>
</gene>
<dbReference type="Proteomes" id="UP001340816">
    <property type="component" value="Chromosome"/>
</dbReference>
<dbReference type="InterPro" id="IPR025295">
    <property type="entry name" value="eCIS_core_dom"/>
</dbReference>
<feature type="compositionally biased region" description="Basic and acidic residues" evidence="1">
    <location>
        <begin position="1"/>
        <end position="13"/>
    </location>
</feature>
<feature type="compositionally biased region" description="Low complexity" evidence="1">
    <location>
        <begin position="233"/>
        <end position="248"/>
    </location>
</feature>
<evidence type="ECO:0000259" key="2">
    <source>
        <dbReference type="Pfam" id="PF13699"/>
    </source>
</evidence>
<feature type="domain" description="eCIS core" evidence="2">
    <location>
        <begin position="98"/>
        <end position="164"/>
    </location>
</feature>
<keyword evidence="4" id="KW-1185">Reference proteome</keyword>
<dbReference type="RefSeq" id="WP_326760261.1">
    <property type="nucleotide sequence ID" value="NZ_CP109135.1"/>
</dbReference>